<proteinExistence type="predicted"/>
<reference evidence="2" key="1">
    <citation type="submission" date="2017-12" db="EMBL/GenBank/DDBJ databases">
        <authorList>
            <consortium name="DOE Joint Genome Institute"/>
            <person name="Mondo S.J."/>
            <person name="Kjaerbolling I."/>
            <person name="Vesth T.C."/>
            <person name="Frisvad J.C."/>
            <person name="Nybo J.L."/>
            <person name="Theobald S."/>
            <person name="Kuo A."/>
            <person name="Bowyer P."/>
            <person name="Matsuda Y."/>
            <person name="Lyhne E.K."/>
            <person name="Kogle M.E."/>
            <person name="Clum A."/>
            <person name="Lipzen A."/>
            <person name="Salamov A."/>
            <person name="Ngan C.Y."/>
            <person name="Daum C."/>
            <person name="Chiniquy J."/>
            <person name="Barry K."/>
            <person name="LaButti K."/>
            <person name="Haridas S."/>
            <person name="Simmons B.A."/>
            <person name="Magnuson J.K."/>
            <person name="Mortensen U.H."/>
            <person name="Larsen T.O."/>
            <person name="Grigoriev I.V."/>
            <person name="Baker S.E."/>
            <person name="Andersen M.R."/>
            <person name="Nordberg H.P."/>
            <person name="Cantor M.N."/>
            <person name="Hua S.X."/>
        </authorList>
    </citation>
    <scope>NUCLEOTIDE SEQUENCE [LARGE SCALE GENOMIC DNA]</scope>
    <source>
        <strain evidence="2">IBT 19404</strain>
    </source>
</reference>
<dbReference type="EMBL" id="KZ559530">
    <property type="protein sequence ID" value="PLN82096.1"/>
    <property type="molecule type" value="Genomic_DNA"/>
</dbReference>
<name>A0A2J5HXC6_9EURO</name>
<sequence length="307" mass="34988">MLTTKPTSRRERSTCHNPTFLLFEVKSHIAPAPTPADFNDCFFNESDWEERRELSPIMQCVKRPLAPGRDGDDIVSLEDMDLLSAGVNHETQIFTVRLLETTLRSLPAKGTKLVAKQYDPHYYDDEVGALDPFDCLDWDYKHEVEAYAILRDLQEHTRTVRMILIEHNPGLIMEDANPEFSDQSIRKDMMRSTVDLESELHGQNVSIMSLGPRKITLTSPTSDQPQVMFVDLAATFVWPEPRSSCRITNEPYCGRVHPTDAAMERNSPSTTPVFRLDRLGLDAWVDAEFVHTVAGITVEMRELYSDD</sequence>
<keyword evidence="2" id="KW-1185">Reference proteome</keyword>
<gene>
    <name evidence="1" type="ORF">BDW42DRAFT_185063</name>
</gene>
<organism evidence="1 2">
    <name type="scientific">Aspergillus taichungensis</name>
    <dbReference type="NCBI Taxonomy" id="482145"/>
    <lineage>
        <taxon>Eukaryota</taxon>
        <taxon>Fungi</taxon>
        <taxon>Dikarya</taxon>
        <taxon>Ascomycota</taxon>
        <taxon>Pezizomycotina</taxon>
        <taxon>Eurotiomycetes</taxon>
        <taxon>Eurotiomycetidae</taxon>
        <taxon>Eurotiales</taxon>
        <taxon>Aspergillaceae</taxon>
        <taxon>Aspergillus</taxon>
        <taxon>Aspergillus subgen. Circumdati</taxon>
    </lineage>
</organism>
<evidence type="ECO:0008006" key="3">
    <source>
        <dbReference type="Google" id="ProtNLM"/>
    </source>
</evidence>
<dbReference type="AlphaFoldDB" id="A0A2J5HXC6"/>
<protein>
    <recommendedName>
        <fullName evidence="3">Protein kinase domain-containing protein</fullName>
    </recommendedName>
</protein>
<dbReference type="OrthoDB" id="4267316at2759"/>
<accession>A0A2J5HXC6</accession>
<dbReference type="Proteomes" id="UP000235023">
    <property type="component" value="Unassembled WGS sequence"/>
</dbReference>
<evidence type="ECO:0000313" key="2">
    <source>
        <dbReference type="Proteomes" id="UP000235023"/>
    </source>
</evidence>
<evidence type="ECO:0000313" key="1">
    <source>
        <dbReference type="EMBL" id="PLN82096.1"/>
    </source>
</evidence>